<dbReference type="Proteomes" id="UP000747542">
    <property type="component" value="Unassembled WGS sequence"/>
</dbReference>
<evidence type="ECO:0000256" key="1">
    <source>
        <dbReference type="SAM" id="Phobius"/>
    </source>
</evidence>
<gene>
    <name evidence="2" type="ORF">Hamer_G023502</name>
</gene>
<evidence type="ECO:0000313" key="2">
    <source>
        <dbReference type="EMBL" id="KAG7161119.1"/>
    </source>
</evidence>
<sequence length="122" mass="13917">MLRSVWQLQGVVGYTLGGRVGLSHYSSSSSTSSFISFFHLLLLIFLHHLLFLLRLVWISVEEVEAVRMGVWMLEAMTYFHLTTTTATSEVWSDVSSTLPTYLSPQVQSVRVVTGFCFHFYFV</sequence>
<name>A0A8J5MRP5_HOMAM</name>
<proteinExistence type="predicted"/>
<comment type="caution">
    <text evidence="2">The sequence shown here is derived from an EMBL/GenBank/DDBJ whole genome shotgun (WGS) entry which is preliminary data.</text>
</comment>
<evidence type="ECO:0000313" key="3">
    <source>
        <dbReference type="Proteomes" id="UP000747542"/>
    </source>
</evidence>
<keyword evidence="1" id="KW-0472">Membrane</keyword>
<keyword evidence="3" id="KW-1185">Reference proteome</keyword>
<protein>
    <submittedName>
        <fullName evidence="2">Uncharacterized protein</fullName>
    </submittedName>
</protein>
<organism evidence="2 3">
    <name type="scientific">Homarus americanus</name>
    <name type="common">American lobster</name>
    <dbReference type="NCBI Taxonomy" id="6706"/>
    <lineage>
        <taxon>Eukaryota</taxon>
        <taxon>Metazoa</taxon>
        <taxon>Ecdysozoa</taxon>
        <taxon>Arthropoda</taxon>
        <taxon>Crustacea</taxon>
        <taxon>Multicrustacea</taxon>
        <taxon>Malacostraca</taxon>
        <taxon>Eumalacostraca</taxon>
        <taxon>Eucarida</taxon>
        <taxon>Decapoda</taxon>
        <taxon>Pleocyemata</taxon>
        <taxon>Astacidea</taxon>
        <taxon>Nephropoidea</taxon>
        <taxon>Nephropidae</taxon>
        <taxon>Homarus</taxon>
    </lineage>
</organism>
<dbReference type="EMBL" id="JAHLQT010029887">
    <property type="protein sequence ID" value="KAG7161119.1"/>
    <property type="molecule type" value="Genomic_DNA"/>
</dbReference>
<reference evidence="2" key="1">
    <citation type="journal article" date="2021" name="Sci. Adv.">
        <title>The American lobster genome reveals insights on longevity, neural, and immune adaptations.</title>
        <authorList>
            <person name="Polinski J.M."/>
            <person name="Zimin A.V."/>
            <person name="Clark K.F."/>
            <person name="Kohn A.B."/>
            <person name="Sadowski N."/>
            <person name="Timp W."/>
            <person name="Ptitsyn A."/>
            <person name="Khanna P."/>
            <person name="Romanova D.Y."/>
            <person name="Williams P."/>
            <person name="Greenwood S.J."/>
            <person name="Moroz L.L."/>
            <person name="Walt D.R."/>
            <person name="Bodnar A.G."/>
        </authorList>
    </citation>
    <scope>NUCLEOTIDE SEQUENCE</scope>
    <source>
        <strain evidence="2">GMGI-L3</strain>
    </source>
</reference>
<keyword evidence="1" id="KW-0812">Transmembrane</keyword>
<accession>A0A8J5MRP5</accession>
<dbReference type="AlphaFoldDB" id="A0A8J5MRP5"/>
<feature type="transmembrane region" description="Helical" evidence="1">
    <location>
        <begin position="34"/>
        <end position="57"/>
    </location>
</feature>
<keyword evidence="1" id="KW-1133">Transmembrane helix</keyword>